<reference evidence="1" key="1">
    <citation type="submission" date="2022-06" db="EMBL/GenBank/DDBJ databases">
        <title>Phylogenomic reconstructions and comparative analyses of Kickxellomycotina fungi.</title>
        <authorList>
            <person name="Reynolds N.K."/>
            <person name="Stajich J.E."/>
            <person name="Barry K."/>
            <person name="Grigoriev I.V."/>
            <person name="Crous P."/>
            <person name="Smith M.E."/>
        </authorList>
    </citation>
    <scope>NUCLEOTIDE SEQUENCE</scope>
    <source>
        <strain evidence="1">RSA 2271</strain>
    </source>
</reference>
<evidence type="ECO:0000313" key="2">
    <source>
        <dbReference type="Proteomes" id="UP001145114"/>
    </source>
</evidence>
<accession>A0ACC1HRV2</accession>
<proteinExistence type="predicted"/>
<dbReference type="Proteomes" id="UP001145114">
    <property type="component" value="Unassembled WGS sequence"/>
</dbReference>
<dbReference type="EMBL" id="JAMZIH010001699">
    <property type="protein sequence ID" value="KAJ1677967.1"/>
    <property type="molecule type" value="Genomic_DNA"/>
</dbReference>
<feature type="non-terminal residue" evidence="1">
    <location>
        <position position="1"/>
    </location>
</feature>
<evidence type="ECO:0000313" key="1">
    <source>
        <dbReference type="EMBL" id="KAJ1677967.1"/>
    </source>
</evidence>
<sequence length="418" mass="48648">ARSRYDGDEGAYRSEKDQFGRDRRPQRSRSSRSPHVHREYIESDDRDRRSPSQPYHDRNRRRDSPEYLEERRAQREMKVFSIWPPSPSLSEEERDMAEEQEIIEEIEGKGARRKKRAEVDDNSSVRSGGSNSDDGVSESESDESRSRRHKSDRHRKSSASDRMKKRSRRDSSSRISREYERRSKRSSRKRDRSYSDLSGSESKPLSSEEEGGERWRQRQRSRRARSDGQNHLRSSRRSRRHRRDASASDESSRSSDDEEKVEVEVENVRKLAEDPEMWVEKKVEVPAEVEEVPVGPTPVQAKEIVLNERSYGGALLPGEGSAMAAYVQEGKRIPRRGEIGLTSEQIEAFERAGYVMSGSRHRRMNAVRIRKENQVISAEEKRQLMQFNREEKSRRENKIIGNFRELLADRLKKNGGGG</sequence>
<gene>
    <name evidence="1" type="ORF">EV182_005061</name>
</gene>
<organism evidence="1 2">
    <name type="scientific">Spiromyces aspiralis</name>
    <dbReference type="NCBI Taxonomy" id="68401"/>
    <lineage>
        <taxon>Eukaryota</taxon>
        <taxon>Fungi</taxon>
        <taxon>Fungi incertae sedis</taxon>
        <taxon>Zoopagomycota</taxon>
        <taxon>Kickxellomycotina</taxon>
        <taxon>Kickxellomycetes</taxon>
        <taxon>Kickxellales</taxon>
        <taxon>Kickxellaceae</taxon>
        <taxon>Spiromyces</taxon>
    </lineage>
</organism>
<name>A0ACC1HRV2_9FUNG</name>
<feature type="non-terminal residue" evidence="1">
    <location>
        <position position="418"/>
    </location>
</feature>
<comment type="caution">
    <text evidence="1">The sequence shown here is derived from an EMBL/GenBank/DDBJ whole genome shotgun (WGS) entry which is preliminary data.</text>
</comment>
<keyword evidence="2" id="KW-1185">Reference proteome</keyword>
<protein>
    <submittedName>
        <fullName evidence="1">Uncharacterized protein</fullName>
    </submittedName>
</protein>